<evidence type="ECO:0000256" key="3">
    <source>
        <dbReference type="ARBA" id="ARBA00022448"/>
    </source>
</evidence>
<evidence type="ECO:0000313" key="12">
    <source>
        <dbReference type="EMBL" id="TIC80608.1"/>
    </source>
</evidence>
<evidence type="ECO:0000256" key="7">
    <source>
        <dbReference type="ARBA" id="ARBA00022927"/>
    </source>
</evidence>
<evidence type="ECO:0000256" key="8">
    <source>
        <dbReference type="ARBA" id="ARBA00022989"/>
    </source>
</evidence>
<evidence type="ECO:0000256" key="9">
    <source>
        <dbReference type="ARBA" id="ARBA00023136"/>
    </source>
</evidence>
<dbReference type="PANTHER" id="PTHR33446">
    <property type="entry name" value="PROTEIN TONB-RELATED"/>
    <property type="match status" value="1"/>
</dbReference>
<dbReference type="Pfam" id="PF03544">
    <property type="entry name" value="TonB_C"/>
    <property type="match status" value="1"/>
</dbReference>
<keyword evidence="6" id="KW-0812">Transmembrane</keyword>
<dbReference type="InterPro" id="IPR006260">
    <property type="entry name" value="TonB/TolA_C"/>
</dbReference>
<evidence type="ECO:0000256" key="4">
    <source>
        <dbReference type="ARBA" id="ARBA00022475"/>
    </source>
</evidence>
<keyword evidence="8" id="KW-1133">Transmembrane helix</keyword>
<feature type="domain" description="TonB C-terminal" evidence="11">
    <location>
        <begin position="57"/>
        <end position="151"/>
    </location>
</feature>
<dbReference type="GO" id="GO:0031992">
    <property type="term" value="F:energy transducer activity"/>
    <property type="evidence" value="ECO:0007669"/>
    <property type="project" value="TreeGrafter"/>
</dbReference>
<evidence type="ECO:0000256" key="10">
    <source>
        <dbReference type="SAM" id="MobiDB-lite"/>
    </source>
</evidence>
<keyword evidence="7" id="KW-0653">Protein transport</keyword>
<evidence type="ECO:0000313" key="13">
    <source>
        <dbReference type="Proteomes" id="UP000308891"/>
    </source>
</evidence>
<reference evidence="12 13" key="1">
    <citation type="submission" date="2019-04" db="EMBL/GenBank/DDBJ databases">
        <title>Crenobacter sp. nov.</title>
        <authorList>
            <person name="Shi S."/>
        </authorList>
    </citation>
    <scope>NUCLEOTIDE SEQUENCE [LARGE SCALE GENOMIC DNA]</scope>
    <source>
        <strain evidence="12 13">GY 70310</strain>
    </source>
</reference>
<dbReference type="GO" id="GO:0098797">
    <property type="term" value="C:plasma membrane protein complex"/>
    <property type="evidence" value="ECO:0007669"/>
    <property type="project" value="TreeGrafter"/>
</dbReference>
<feature type="region of interest" description="Disordered" evidence="10">
    <location>
        <begin position="1"/>
        <end position="67"/>
    </location>
</feature>
<comment type="similarity">
    <text evidence="2">Belongs to the TonB family.</text>
</comment>
<dbReference type="OrthoDB" id="9792439at2"/>
<keyword evidence="4" id="KW-1003">Cell membrane</keyword>
<keyword evidence="13" id="KW-1185">Reference proteome</keyword>
<evidence type="ECO:0000256" key="6">
    <source>
        <dbReference type="ARBA" id="ARBA00022692"/>
    </source>
</evidence>
<dbReference type="AlphaFoldDB" id="A0A4T0UPB7"/>
<keyword evidence="3" id="KW-0813">Transport</keyword>
<evidence type="ECO:0000259" key="11">
    <source>
        <dbReference type="PROSITE" id="PS52015"/>
    </source>
</evidence>
<comment type="caution">
    <text evidence="12">The sequence shown here is derived from an EMBL/GenBank/DDBJ whole genome shotgun (WGS) entry which is preliminary data.</text>
</comment>
<dbReference type="EMBL" id="STGJ01000013">
    <property type="protein sequence ID" value="TIC80608.1"/>
    <property type="molecule type" value="Genomic_DNA"/>
</dbReference>
<organism evidence="12 13">
    <name type="scientific">Crenobacter intestini</name>
    <dbReference type="NCBI Taxonomy" id="2563443"/>
    <lineage>
        <taxon>Bacteria</taxon>
        <taxon>Pseudomonadati</taxon>
        <taxon>Pseudomonadota</taxon>
        <taxon>Betaproteobacteria</taxon>
        <taxon>Neisseriales</taxon>
        <taxon>Neisseriaceae</taxon>
        <taxon>Crenobacter</taxon>
    </lineage>
</organism>
<dbReference type="InterPro" id="IPR037682">
    <property type="entry name" value="TonB_C"/>
</dbReference>
<sequence length="151" mass="15480">MSRVRADAPRPASAKPAAAAAAVASTAPAGSAGAQPASGERQGAAAAGEGEAPAVTPPQYRGDYLHNPKPAYPPLSLELAEQGVVELRVAVSAAGEATSVELFRSSGFPRLDRAAREAVARWRFIPARLGSQSVAHSFVVPVHFSLKTAKS</sequence>
<proteinExistence type="inferred from homology"/>
<dbReference type="GO" id="GO:0055085">
    <property type="term" value="P:transmembrane transport"/>
    <property type="evidence" value="ECO:0007669"/>
    <property type="project" value="InterPro"/>
</dbReference>
<evidence type="ECO:0000256" key="2">
    <source>
        <dbReference type="ARBA" id="ARBA00006555"/>
    </source>
</evidence>
<dbReference type="GO" id="GO:0015031">
    <property type="term" value="P:protein transport"/>
    <property type="evidence" value="ECO:0007669"/>
    <property type="project" value="UniProtKB-KW"/>
</dbReference>
<keyword evidence="9" id="KW-0472">Membrane</keyword>
<keyword evidence="5" id="KW-0997">Cell inner membrane</keyword>
<dbReference type="PANTHER" id="PTHR33446:SF2">
    <property type="entry name" value="PROTEIN TONB"/>
    <property type="match status" value="1"/>
</dbReference>
<gene>
    <name evidence="12" type="ORF">E5K04_12195</name>
</gene>
<evidence type="ECO:0000256" key="1">
    <source>
        <dbReference type="ARBA" id="ARBA00004383"/>
    </source>
</evidence>
<comment type="subcellular location">
    <subcellularLocation>
        <location evidence="1">Cell inner membrane</location>
        <topology evidence="1">Single-pass membrane protein</topology>
        <orientation evidence="1">Periplasmic side</orientation>
    </subcellularLocation>
</comment>
<dbReference type="NCBIfam" id="TIGR01352">
    <property type="entry name" value="tonB_Cterm"/>
    <property type="match status" value="1"/>
</dbReference>
<name>A0A4T0UPB7_9NEIS</name>
<feature type="compositionally biased region" description="Low complexity" evidence="10">
    <location>
        <begin position="9"/>
        <end position="58"/>
    </location>
</feature>
<dbReference type="Proteomes" id="UP000308891">
    <property type="component" value="Unassembled WGS sequence"/>
</dbReference>
<dbReference type="InterPro" id="IPR051045">
    <property type="entry name" value="TonB-dependent_transducer"/>
</dbReference>
<dbReference type="SUPFAM" id="SSF74653">
    <property type="entry name" value="TolA/TonB C-terminal domain"/>
    <property type="match status" value="1"/>
</dbReference>
<accession>A0A4T0UPB7</accession>
<dbReference type="Gene3D" id="3.30.1150.10">
    <property type="match status" value="1"/>
</dbReference>
<protein>
    <submittedName>
        <fullName evidence="12">Energy transducer TonB</fullName>
    </submittedName>
</protein>
<evidence type="ECO:0000256" key="5">
    <source>
        <dbReference type="ARBA" id="ARBA00022519"/>
    </source>
</evidence>
<dbReference type="PROSITE" id="PS52015">
    <property type="entry name" value="TONB_CTD"/>
    <property type="match status" value="1"/>
</dbReference>